<gene>
    <name evidence="12" type="primary">proS</name>
    <name evidence="14" type="ORF">GXY80_10560</name>
</gene>
<dbReference type="AlphaFoldDB" id="A0A971M4U5"/>
<protein>
    <recommendedName>
        <fullName evidence="12">Proline--tRNA ligase</fullName>
        <ecNumber evidence="12">6.1.1.15</ecNumber>
    </recommendedName>
    <alternativeName>
        <fullName evidence="12">Prolyl-tRNA synthetase</fullName>
        <shortName evidence="12">ProRS</shortName>
    </alternativeName>
</protein>
<dbReference type="InterPro" id="IPR036754">
    <property type="entry name" value="YbaK/aa-tRNA-synt-asso_dom_sf"/>
</dbReference>
<dbReference type="InterPro" id="IPR006195">
    <property type="entry name" value="aa-tRNA-synth_II"/>
</dbReference>
<dbReference type="Pfam" id="PF00587">
    <property type="entry name" value="tRNA-synt_2b"/>
    <property type="match status" value="1"/>
</dbReference>
<dbReference type="EMBL" id="JAAYEE010000182">
    <property type="protein sequence ID" value="NLW35905.1"/>
    <property type="molecule type" value="Genomic_DNA"/>
</dbReference>
<evidence type="ECO:0000259" key="13">
    <source>
        <dbReference type="PROSITE" id="PS50862"/>
    </source>
</evidence>
<organism evidence="14 15">
    <name type="scientific">Syntrophorhabdus aromaticivorans</name>
    <dbReference type="NCBI Taxonomy" id="328301"/>
    <lineage>
        <taxon>Bacteria</taxon>
        <taxon>Pseudomonadati</taxon>
        <taxon>Thermodesulfobacteriota</taxon>
        <taxon>Syntrophorhabdia</taxon>
        <taxon>Syntrophorhabdales</taxon>
        <taxon>Syntrophorhabdaceae</taxon>
        <taxon>Syntrophorhabdus</taxon>
    </lineage>
</organism>
<dbReference type="FunFam" id="3.30.930.10:FF:000066">
    <property type="entry name" value="Proline--tRNA ligase"/>
    <property type="match status" value="1"/>
</dbReference>
<dbReference type="GO" id="GO:0005524">
    <property type="term" value="F:ATP binding"/>
    <property type="evidence" value="ECO:0007669"/>
    <property type="project" value="UniProtKB-UniRule"/>
</dbReference>
<dbReference type="Gene3D" id="3.30.930.10">
    <property type="entry name" value="Bira Bifunctional Protein, Domain 2"/>
    <property type="match status" value="2"/>
</dbReference>
<comment type="subcellular location">
    <subcellularLocation>
        <location evidence="1 12">Cytoplasm</location>
    </subcellularLocation>
</comment>
<dbReference type="SUPFAM" id="SSF52954">
    <property type="entry name" value="Class II aaRS ABD-related"/>
    <property type="match status" value="1"/>
</dbReference>
<dbReference type="PANTHER" id="PTHR42753">
    <property type="entry name" value="MITOCHONDRIAL RIBOSOME PROTEIN L39/PROLYL-TRNA LIGASE FAMILY MEMBER"/>
    <property type="match status" value="1"/>
</dbReference>
<dbReference type="InterPro" id="IPR002316">
    <property type="entry name" value="Pro-tRNA-ligase_IIa"/>
</dbReference>
<evidence type="ECO:0000256" key="1">
    <source>
        <dbReference type="ARBA" id="ARBA00004496"/>
    </source>
</evidence>
<comment type="domain">
    <text evidence="12">Consists of three domains: the N-terminal catalytic domain, the editing domain and the C-terminal anticodon-binding domain.</text>
</comment>
<dbReference type="InterPro" id="IPR023717">
    <property type="entry name" value="Pro-tRNA-Synthase_IIa_type1"/>
</dbReference>
<dbReference type="SUPFAM" id="SSF55681">
    <property type="entry name" value="Class II aaRS and biotin synthetases"/>
    <property type="match status" value="1"/>
</dbReference>
<dbReference type="InterPro" id="IPR004500">
    <property type="entry name" value="Pro-tRNA-synth_IIa_bac-type"/>
</dbReference>
<comment type="subunit">
    <text evidence="2 12">Homodimer.</text>
</comment>
<dbReference type="InterPro" id="IPR036621">
    <property type="entry name" value="Anticodon-bd_dom_sf"/>
</dbReference>
<evidence type="ECO:0000256" key="6">
    <source>
        <dbReference type="ARBA" id="ARBA00022840"/>
    </source>
</evidence>
<dbReference type="PANTHER" id="PTHR42753:SF2">
    <property type="entry name" value="PROLINE--TRNA LIGASE"/>
    <property type="match status" value="1"/>
</dbReference>
<dbReference type="InterPro" id="IPR033730">
    <property type="entry name" value="ProRS_core_prok"/>
</dbReference>
<keyword evidence="8 12" id="KW-0030">Aminoacyl-tRNA synthetase</keyword>
<evidence type="ECO:0000256" key="9">
    <source>
        <dbReference type="ARBA" id="ARBA00047671"/>
    </source>
</evidence>
<keyword evidence="7 12" id="KW-0648">Protein biosynthesis</keyword>
<dbReference type="PIRSF" id="PIRSF001535">
    <property type="entry name" value="ProRS_1"/>
    <property type="match status" value="1"/>
</dbReference>
<dbReference type="Pfam" id="PF04073">
    <property type="entry name" value="tRNA_edit"/>
    <property type="match status" value="1"/>
</dbReference>
<comment type="caution">
    <text evidence="14">The sequence shown here is derived from an EMBL/GenBank/DDBJ whole genome shotgun (WGS) entry which is preliminary data.</text>
</comment>
<evidence type="ECO:0000256" key="10">
    <source>
        <dbReference type="ARBA" id="ARBA00053664"/>
    </source>
</evidence>
<evidence type="ECO:0000256" key="8">
    <source>
        <dbReference type="ARBA" id="ARBA00023146"/>
    </source>
</evidence>
<comment type="catalytic activity">
    <reaction evidence="9 12">
        <text>tRNA(Pro) + L-proline + ATP = L-prolyl-tRNA(Pro) + AMP + diphosphate</text>
        <dbReference type="Rhea" id="RHEA:14305"/>
        <dbReference type="Rhea" id="RHEA-COMP:9700"/>
        <dbReference type="Rhea" id="RHEA-COMP:9702"/>
        <dbReference type="ChEBI" id="CHEBI:30616"/>
        <dbReference type="ChEBI" id="CHEBI:33019"/>
        <dbReference type="ChEBI" id="CHEBI:60039"/>
        <dbReference type="ChEBI" id="CHEBI:78442"/>
        <dbReference type="ChEBI" id="CHEBI:78532"/>
        <dbReference type="ChEBI" id="CHEBI:456215"/>
        <dbReference type="EC" id="6.1.1.15"/>
    </reaction>
</comment>
<sequence>MRFSRMFVPTVKEDPKEAEVLSHKLMIRAGFIRRLASGIYTWLPLGLKSLRKVENIVREEMNRNGAQEILMPFVQPKELWEESGRWEKYGKELLRFFDRGGRELCLGPTHEEVITDLVRREVRSYKDLPVTLYQIQSKFRDEIRPRFGVMRSREFSMKDAYSFDVDEAGAEKSYMDMYDAYMRIFKRCGFNFRAVEADTGQIGGSFSHEFMVLADTGEDTIISCGSCGYAANLERAEVGFIDRQAARKKGCFRKVETPGQRRVHEVASFLGVGPDRLVKTIIYNTENGIIGVLVKGDREINEIKLRNLLALDYLELADEVTIEKVTGGPLGFSGPVGLDIPLYADKDLLFMEDFVVGGNERDVHAVDVNIEDFKVEGFYDLKIAEAGDLCPRCGGSHSTTRGIEVGHIFKLGLKYSQAMNCVFLDKEGKEKHAVMGCYGIGVGRTVAAAIEQGHDENGMVMPFAIAPFEVDVLPVNSSHEESMGVADSIYGALLEKGVDTVLDDRGERPGIKFKDCDLIGIPLRITIGERNLKDGFVEIKLRTEKESQRVRKEDVVERVVNYAHEFKRM</sequence>
<keyword evidence="5 12" id="KW-0547">Nucleotide-binding</keyword>
<dbReference type="InterPro" id="IPR004154">
    <property type="entry name" value="Anticodon-bd"/>
</dbReference>
<keyword evidence="6 12" id="KW-0067">ATP-binding</keyword>
<evidence type="ECO:0000256" key="2">
    <source>
        <dbReference type="ARBA" id="ARBA00011738"/>
    </source>
</evidence>
<evidence type="ECO:0000256" key="5">
    <source>
        <dbReference type="ARBA" id="ARBA00022741"/>
    </source>
</evidence>
<dbReference type="HAMAP" id="MF_01569">
    <property type="entry name" value="Pro_tRNA_synth_type1"/>
    <property type="match status" value="1"/>
</dbReference>
<dbReference type="InterPro" id="IPR007214">
    <property type="entry name" value="YbaK/aa-tRNA-synth-assoc-dom"/>
</dbReference>
<dbReference type="NCBIfam" id="NF006625">
    <property type="entry name" value="PRK09194.1"/>
    <property type="match status" value="1"/>
</dbReference>
<dbReference type="PRINTS" id="PR01046">
    <property type="entry name" value="TRNASYNTHPRO"/>
</dbReference>
<evidence type="ECO:0000256" key="3">
    <source>
        <dbReference type="ARBA" id="ARBA00022490"/>
    </source>
</evidence>
<dbReference type="InterPro" id="IPR045864">
    <property type="entry name" value="aa-tRNA-synth_II/BPL/LPL"/>
</dbReference>
<dbReference type="NCBIfam" id="TIGR00409">
    <property type="entry name" value="proS_fam_II"/>
    <property type="match status" value="1"/>
</dbReference>
<evidence type="ECO:0000313" key="15">
    <source>
        <dbReference type="Proteomes" id="UP000777265"/>
    </source>
</evidence>
<accession>A0A971M4U5</accession>
<comment type="function">
    <text evidence="10 12">Catalyzes the attachment of proline to tRNA(Pro) in a two-step reaction: proline is first activated by ATP to form Pro-AMP and then transferred to the acceptor end of tRNA(Pro). As ProRS can inadvertently accommodate and process non-cognate amino acids such as alanine and cysteine, to avoid such errors it has two additional distinct editing activities against alanine. One activity is designated as 'pretransfer' editing and involves the tRNA(Pro)-independent hydrolysis of activated Ala-AMP. The other activity is designated 'posttransfer' editing and involves deacylation of mischarged Ala-tRNA(Pro). The misacylated Cys-tRNA(Pro) is not edited by ProRS.</text>
</comment>
<keyword evidence="3 12" id="KW-0963">Cytoplasm</keyword>
<evidence type="ECO:0000256" key="12">
    <source>
        <dbReference type="HAMAP-Rule" id="MF_01569"/>
    </source>
</evidence>
<dbReference type="CDD" id="cd04334">
    <property type="entry name" value="ProRS-INS"/>
    <property type="match status" value="1"/>
</dbReference>
<dbReference type="GO" id="GO:0005829">
    <property type="term" value="C:cytosol"/>
    <property type="evidence" value="ECO:0007669"/>
    <property type="project" value="TreeGrafter"/>
</dbReference>
<name>A0A971M4U5_9BACT</name>
<dbReference type="InterPro" id="IPR002314">
    <property type="entry name" value="aa-tRNA-synt_IIb"/>
</dbReference>
<dbReference type="CDD" id="cd00779">
    <property type="entry name" value="ProRS_core_prok"/>
    <property type="match status" value="1"/>
</dbReference>
<dbReference type="PROSITE" id="PS50862">
    <property type="entry name" value="AA_TRNA_LIGASE_II"/>
    <property type="match status" value="1"/>
</dbReference>
<dbReference type="GO" id="GO:0006433">
    <property type="term" value="P:prolyl-tRNA aminoacylation"/>
    <property type="evidence" value="ECO:0007669"/>
    <property type="project" value="UniProtKB-UniRule"/>
</dbReference>
<keyword evidence="4 12" id="KW-0436">Ligase</keyword>
<evidence type="ECO:0000313" key="14">
    <source>
        <dbReference type="EMBL" id="NLW35905.1"/>
    </source>
</evidence>
<dbReference type="InterPro" id="IPR050062">
    <property type="entry name" value="Pro-tRNA_synthetase"/>
</dbReference>
<dbReference type="CDD" id="cd00861">
    <property type="entry name" value="ProRS_anticodon_short"/>
    <property type="match status" value="1"/>
</dbReference>
<evidence type="ECO:0000256" key="7">
    <source>
        <dbReference type="ARBA" id="ARBA00022917"/>
    </source>
</evidence>
<reference evidence="14" key="2">
    <citation type="submission" date="2020-01" db="EMBL/GenBank/DDBJ databases">
        <authorList>
            <person name="Campanaro S."/>
        </authorList>
    </citation>
    <scope>NUCLEOTIDE SEQUENCE</scope>
    <source>
        <strain evidence="14">AS06rmzACSIP_7</strain>
    </source>
</reference>
<dbReference type="EC" id="6.1.1.15" evidence="12"/>
<dbReference type="Pfam" id="PF03129">
    <property type="entry name" value="HGTP_anticodon"/>
    <property type="match status" value="1"/>
</dbReference>
<comment type="similarity">
    <text evidence="11 12">Belongs to the class-II aminoacyl-tRNA synthetase family. ProS type 1 subfamily.</text>
</comment>
<reference evidence="14" key="1">
    <citation type="journal article" date="2020" name="Biotechnol. Biofuels">
        <title>New insights from the biogas microbiome by comprehensive genome-resolved metagenomics of nearly 1600 species originating from multiple anaerobic digesters.</title>
        <authorList>
            <person name="Campanaro S."/>
            <person name="Treu L."/>
            <person name="Rodriguez-R L.M."/>
            <person name="Kovalovszki A."/>
            <person name="Ziels R.M."/>
            <person name="Maus I."/>
            <person name="Zhu X."/>
            <person name="Kougias P.G."/>
            <person name="Basile A."/>
            <person name="Luo G."/>
            <person name="Schluter A."/>
            <person name="Konstantinidis K.T."/>
            <person name="Angelidaki I."/>
        </authorList>
    </citation>
    <scope>NUCLEOTIDE SEQUENCE</scope>
    <source>
        <strain evidence="14">AS06rmzACSIP_7</strain>
    </source>
</reference>
<evidence type="ECO:0000256" key="11">
    <source>
        <dbReference type="ARBA" id="ARBA00060755"/>
    </source>
</evidence>
<dbReference type="Gene3D" id="3.40.50.800">
    <property type="entry name" value="Anticodon-binding domain"/>
    <property type="match status" value="1"/>
</dbReference>
<dbReference type="GO" id="GO:0002161">
    <property type="term" value="F:aminoacyl-tRNA deacylase activity"/>
    <property type="evidence" value="ECO:0007669"/>
    <property type="project" value="InterPro"/>
</dbReference>
<dbReference type="GO" id="GO:0004827">
    <property type="term" value="F:proline-tRNA ligase activity"/>
    <property type="evidence" value="ECO:0007669"/>
    <property type="project" value="UniProtKB-UniRule"/>
</dbReference>
<proteinExistence type="inferred from homology"/>
<dbReference type="FunFam" id="3.30.930.10:FF:000065">
    <property type="entry name" value="Proline--tRNA ligase"/>
    <property type="match status" value="1"/>
</dbReference>
<dbReference type="Proteomes" id="UP000777265">
    <property type="component" value="Unassembled WGS sequence"/>
</dbReference>
<evidence type="ECO:0000256" key="4">
    <source>
        <dbReference type="ARBA" id="ARBA00022598"/>
    </source>
</evidence>
<dbReference type="SUPFAM" id="SSF55826">
    <property type="entry name" value="YbaK/ProRS associated domain"/>
    <property type="match status" value="1"/>
</dbReference>
<feature type="domain" description="Aminoacyl-transfer RNA synthetases class-II family profile" evidence="13">
    <location>
        <begin position="33"/>
        <end position="462"/>
    </location>
</feature>
<dbReference type="InterPro" id="IPR044140">
    <property type="entry name" value="ProRS_anticodon_short"/>
</dbReference>